<protein>
    <submittedName>
        <fullName evidence="3">Histidine kinase</fullName>
    </submittedName>
</protein>
<feature type="domain" description="PAC" evidence="2">
    <location>
        <begin position="78"/>
        <end position="131"/>
    </location>
</feature>
<dbReference type="GO" id="GO:0006355">
    <property type="term" value="P:regulation of DNA-templated transcription"/>
    <property type="evidence" value="ECO:0007669"/>
    <property type="project" value="InterPro"/>
</dbReference>
<evidence type="ECO:0000313" key="4">
    <source>
        <dbReference type="Proteomes" id="UP000238081"/>
    </source>
</evidence>
<proteinExistence type="predicted"/>
<dbReference type="Pfam" id="PF13426">
    <property type="entry name" value="PAS_9"/>
    <property type="match status" value="1"/>
</dbReference>
<dbReference type="InterPro" id="IPR000014">
    <property type="entry name" value="PAS"/>
</dbReference>
<dbReference type="InterPro" id="IPR013767">
    <property type="entry name" value="PAS_fold"/>
</dbReference>
<dbReference type="InterPro" id="IPR000700">
    <property type="entry name" value="PAS-assoc_C"/>
</dbReference>
<keyword evidence="3" id="KW-0808">Transferase</keyword>
<sequence>MSKIDNSSIEVKDVQCILDGISDVIKVFKPDHTVYFCNEAGYNFYKKSPNEVEKKVCYKLLNKDKPCKDCCFAQVVKYKKEIKLERYIPELNKIMNTSYTPVLDENNNIKFIIERLEDITERKTLDKILKNDKERYIHILNNSPDALMIIVDNRIEVANNEAVSLFDQEHEEIINSNIYKYFDERYSKILHKKFRNIILSKKLKEKYDCELNFYNNKKTSVQLTCRYMMYEGKSAILMTVRNTSESRKDLIRAANFQRNSLQRDFQGGKLFENVCVYVPAYTISGDFYRVNKINDELFIGILIDVKGKGISAALNISALELMFMEETFTEYEPINIVKNLNRKIAKYYEENYIAVCCFSINFSKKEFKIVGAGINQYMFQKQGKKAEKKLAEGPFLGMFSDSEFSEKKIQIQSGDRLFLFSDGLDFIFDEDEIIKRYMEKVTLNDFKKYIDEYLEDTILDEGKLKDDSTMIGIEIK</sequence>
<accession>A0A2S7F564</accession>
<dbReference type="SUPFAM" id="SSF55785">
    <property type="entry name" value="PYP-like sensor domain (PAS domain)"/>
    <property type="match status" value="2"/>
</dbReference>
<evidence type="ECO:0000313" key="3">
    <source>
        <dbReference type="EMBL" id="PPV12033.1"/>
    </source>
</evidence>
<organism evidence="3 4">
    <name type="scientific">Clostridium butyricum</name>
    <dbReference type="NCBI Taxonomy" id="1492"/>
    <lineage>
        <taxon>Bacteria</taxon>
        <taxon>Bacillati</taxon>
        <taxon>Bacillota</taxon>
        <taxon>Clostridia</taxon>
        <taxon>Eubacteriales</taxon>
        <taxon>Clostridiaceae</taxon>
        <taxon>Clostridium</taxon>
    </lineage>
</organism>
<gene>
    <name evidence="3" type="ORF">AWN73_19920</name>
</gene>
<dbReference type="Pfam" id="PF00989">
    <property type="entry name" value="PAS"/>
    <property type="match status" value="1"/>
</dbReference>
<dbReference type="AlphaFoldDB" id="A0A2S7F564"/>
<dbReference type="Gene3D" id="3.60.40.10">
    <property type="entry name" value="PPM-type phosphatase domain"/>
    <property type="match status" value="1"/>
</dbReference>
<dbReference type="InterPro" id="IPR001932">
    <property type="entry name" value="PPM-type_phosphatase-like_dom"/>
</dbReference>
<dbReference type="Pfam" id="PF07228">
    <property type="entry name" value="SpoIIE"/>
    <property type="match status" value="1"/>
</dbReference>
<reference evidence="3 4" key="1">
    <citation type="submission" date="2016-01" db="EMBL/GenBank/DDBJ databases">
        <title>Characterization of the Clostridium difficile lineages that are prevalent in Hong Kong and China.</title>
        <authorList>
            <person name="Kwok J.S.-L."/>
            <person name="Lam W.-Y."/>
            <person name="Ip M."/>
            <person name="Chan T.-F."/>
            <person name="Hawkey P.M."/>
            <person name="Tsui S.K.-W."/>
        </authorList>
    </citation>
    <scope>NUCLEOTIDE SEQUENCE [LARGE SCALE GENOMIC DNA]</scope>
    <source>
        <strain evidence="3 4">300064</strain>
    </source>
</reference>
<keyword evidence="3" id="KW-0418">Kinase</keyword>
<dbReference type="Proteomes" id="UP000238081">
    <property type="component" value="Unassembled WGS sequence"/>
</dbReference>
<evidence type="ECO:0000256" key="1">
    <source>
        <dbReference type="ARBA" id="ARBA00022801"/>
    </source>
</evidence>
<dbReference type="RefSeq" id="WP_104675706.1">
    <property type="nucleotide sequence ID" value="NZ_LRDH01000164.1"/>
</dbReference>
<dbReference type="InterPro" id="IPR052016">
    <property type="entry name" value="Bact_Sigma-Reg"/>
</dbReference>
<dbReference type="InterPro" id="IPR035965">
    <property type="entry name" value="PAS-like_dom_sf"/>
</dbReference>
<name>A0A2S7F564_CLOBU</name>
<dbReference type="SMART" id="SM00331">
    <property type="entry name" value="PP2C_SIG"/>
    <property type="match status" value="1"/>
</dbReference>
<dbReference type="GO" id="GO:0016301">
    <property type="term" value="F:kinase activity"/>
    <property type="evidence" value="ECO:0007669"/>
    <property type="project" value="UniProtKB-KW"/>
</dbReference>
<dbReference type="Gene3D" id="3.30.450.20">
    <property type="entry name" value="PAS domain"/>
    <property type="match status" value="2"/>
</dbReference>
<evidence type="ECO:0000259" key="2">
    <source>
        <dbReference type="PROSITE" id="PS50113"/>
    </source>
</evidence>
<dbReference type="SMART" id="SM00091">
    <property type="entry name" value="PAS"/>
    <property type="match status" value="1"/>
</dbReference>
<dbReference type="InterPro" id="IPR036457">
    <property type="entry name" value="PPM-type-like_dom_sf"/>
</dbReference>
<dbReference type="PROSITE" id="PS50113">
    <property type="entry name" value="PAC"/>
    <property type="match status" value="1"/>
</dbReference>
<dbReference type="PANTHER" id="PTHR43156">
    <property type="entry name" value="STAGE II SPORULATION PROTEIN E-RELATED"/>
    <property type="match status" value="1"/>
</dbReference>
<keyword evidence="1" id="KW-0378">Hydrolase</keyword>
<dbReference type="GO" id="GO:0016791">
    <property type="term" value="F:phosphatase activity"/>
    <property type="evidence" value="ECO:0007669"/>
    <property type="project" value="TreeGrafter"/>
</dbReference>
<dbReference type="EMBL" id="LRDH01000164">
    <property type="protein sequence ID" value="PPV12033.1"/>
    <property type="molecule type" value="Genomic_DNA"/>
</dbReference>
<comment type="caution">
    <text evidence="3">The sequence shown here is derived from an EMBL/GenBank/DDBJ whole genome shotgun (WGS) entry which is preliminary data.</text>
</comment>
<dbReference type="PANTHER" id="PTHR43156:SF2">
    <property type="entry name" value="STAGE II SPORULATION PROTEIN E"/>
    <property type="match status" value="1"/>
</dbReference>